<keyword evidence="8 12" id="KW-0663">Pyridoxal phosphate</keyword>
<dbReference type="GO" id="GO:0004834">
    <property type="term" value="F:tryptophan synthase activity"/>
    <property type="evidence" value="ECO:0007669"/>
    <property type="project" value="UniProtKB-UniRule"/>
</dbReference>
<comment type="pathway">
    <text evidence="3 12">Amino-acid biosynthesis; L-tryptophan biosynthesis; L-tryptophan from chorismate: step 5/5.</text>
</comment>
<evidence type="ECO:0000256" key="3">
    <source>
        <dbReference type="ARBA" id="ARBA00004733"/>
    </source>
</evidence>
<feature type="modified residue" description="N6-(pyridoxal phosphate)lysine" evidence="12">
    <location>
        <position position="91"/>
    </location>
</feature>
<organism evidence="14 15">
    <name type="scientific">Winogradskya consettensis</name>
    <dbReference type="NCBI Taxonomy" id="113560"/>
    <lineage>
        <taxon>Bacteria</taxon>
        <taxon>Bacillati</taxon>
        <taxon>Actinomycetota</taxon>
        <taxon>Actinomycetes</taxon>
        <taxon>Micromonosporales</taxon>
        <taxon>Micromonosporaceae</taxon>
        <taxon>Winogradskya</taxon>
    </lineage>
</organism>
<keyword evidence="9 12" id="KW-0057">Aromatic amino acid biosynthesis</keyword>
<dbReference type="FunFam" id="3.40.50.1100:FF:000004">
    <property type="entry name" value="Tryptophan synthase beta chain"/>
    <property type="match status" value="1"/>
</dbReference>
<proteinExistence type="inferred from homology"/>
<protein>
    <recommendedName>
        <fullName evidence="12">Tryptophan synthase beta chain</fullName>
        <ecNumber evidence="12">4.2.1.20</ecNumber>
    </recommendedName>
</protein>
<accession>A0A919SNJ8</accession>
<dbReference type="Pfam" id="PF00291">
    <property type="entry name" value="PALP"/>
    <property type="match status" value="1"/>
</dbReference>
<evidence type="ECO:0000259" key="13">
    <source>
        <dbReference type="Pfam" id="PF00291"/>
    </source>
</evidence>
<evidence type="ECO:0000256" key="2">
    <source>
        <dbReference type="ARBA" id="ARBA00002786"/>
    </source>
</evidence>
<dbReference type="CDD" id="cd06446">
    <property type="entry name" value="Trp-synth_B"/>
    <property type="match status" value="1"/>
</dbReference>
<evidence type="ECO:0000313" key="14">
    <source>
        <dbReference type="EMBL" id="GIM75014.1"/>
    </source>
</evidence>
<name>A0A919SNJ8_9ACTN</name>
<dbReference type="PANTHER" id="PTHR48077">
    <property type="entry name" value="TRYPTOPHAN SYNTHASE-RELATED"/>
    <property type="match status" value="1"/>
</dbReference>
<sequence>MSAPVLPDLSGHFGQFGGRFVPEALVGALDELEAAYRSAKNDPVFQERFTGLLRDYAGTPSLLYRAERLSDAIGAEVFLKREDLNHTGAHKVRNVLGQALLAKRMGKPRVIAETGAGQHGVASATAAALLDLECVVYMGETDTERQALNVARMRMLGATVVPVTNGSRTLKDALNEALRDWVSSVDTTHYLLGTAAGPHPFPEIVRDFVGGIGIEAREQILDRIGKLPDAVVACVGGGSNAIGIFHAFVPDEGVRLYGFEAGGDGIETGRHAASITGGSVGVLHGNRTYLLQDEDGQTKESHSISAGLDYPGVGPEHAWLHDTGRASYEPVTDAEAMSAFQLLCRTEGIIPAIESAHALAGAAKIAPRLAAELGRPATMIINLSGRGDKDVHTAGAYFGILDENEVIVPGEVT</sequence>
<evidence type="ECO:0000256" key="6">
    <source>
        <dbReference type="ARBA" id="ARBA00022605"/>
    </source>
</evidence>
<dbReference type="FunFam" id="3.40.50.1100:FF:000001">
    <property type="entry name" value="Tryptophan synthase beta chain"/>
    <property type="match status" value="1"/>
</dbReference>
<comment type="caution">
    <text evidence="14">The sequence shown here is derived from an EMBL/GenBank/DDBJ whole genome shotgun (WGS) entry which is preliminary data.</text>
</comment>
<evidence type="ECO:0000256" key="5">
    <source>
        <dbReference type="ARBA" id="ARBA00011270"/>
    </source>
</evidence>
<dbReference type="EC" id="4.2.1.20" evidence="12"/>
<evidence type="ECO:0000256" key="4">
    <source>
        <dbReference type="ARBA" id="ARBA00009982"/>
    </source>
</evidence>
<comment type="similarity">
    <text evidence="4 12">Belongs to the TrpB family.</text>
</comment>
<dbReference type="Proteomes" id="UP000680865">
    <property type="component" value="Unassembled WGS sequence"/>
</dbReference>
<feature type="domain" description="Tryptophan synthase beta chain-like PALP" evidence="13">
    <location>
        <begin position="59"/>
        <end position="385"/>
    </location>
</feature>
<dbReference type="NCBIfam" id="TIGR00263">
    <property type="entry name" value="trpB"/>
    <property type="match status" value="1"/>
</dbReference>
<keyword evidence="10 12" id="KW-0456">Lyase</keyword>
<dbReference type="Gene3D" id="3.40.50.1100">
    <property type="match status" value="2"/>
</dbReference>
<dbReference type="PIRSF" id="PIRSF001413">
    <property type="entry name" value="Trp_syn_beta"/>
    <property type="match status" value="1"/>
</dbReference>
<gene>
    <name evidence="12 14" type="primary">trpB</name>
    <name evidence="14" type="ORF">Aco04nite_43200</name>
</gene>
<keyword evidence="7 12" id="KW-0822">Tryptophan biosynthesis</keyword>
<dbReference type="InterPro" id="IPR023026">
    <property type="entry name" value="Trp_synth_beta/beta-like"/>
</dbReference>
<dbReference type="InterPro" id="IPR036052">
    <property type="entry name" value="TrpB-like_PALP_sf"/>
</dbReference>
<evidence type="ECO:0000256" key="7">
    <source>
        <dbReference type="ARBA" id="ARBA00022822"/>
    </source>
</evidence>
<comment type="subunit">
    <text evidence="5 12">Tetramer of two alpha and two beta chains.</text>
</comment>
<dbReference type="RefSeq" id="WP_212999043.1">
    <property type="nucleotide sequence ID" value="NZ_BAAATW010000014.1"/>
</dbReference>
<comment type="catalytic activity">
    <reaction evidence="11 12">
        <text>(1S,2R)-1-C-(indol-3-yl)glycerol 3-phosphate + L-serine = D-glyceraldehyde 3-phosphate + L-tryptophan + H2O</text>
        <dbReference type="Rhea" id="RHEA:10532"/>
        <dbReference type="ChEBI" id="CHEBI:15377"/>
        <dbReference type="ChEBI" id="CHEBI:33384"/>
        <dbReference type="ChEBI" id="CHEBI:57912"/>
        <dbReference type="ChEBI" id="CHEBI:58866"/>
        <dbReference type="ChEBI" id="CHEBI:59776"/>
        <dbReference type="EC" id="4.2.1.20"/>
    </reaction>
</comment>
<evidence type="ECO:0000313" key="15">
    <source>
        <dbReference type="Proteomes" id="UP000680865"/>
    </source>
</evidence>
<evidence type="ECO:0000256" key="9">
    <source>
        <dbReference type="ARBA" id="ARBA00023141"/>
    </source>
</evidence>
<dbReference type="EMBL" id="BOQP01000022">
    <property type="protein sequence ID" value="GIM75014.1"/>
    <property type="molecule type" value="Genomic_DNA"/>
</dbReference>
<evidence type="ECO:0000256" key="10">
    <source>
        <dbReference type="ARBA" id="ARBA00023239"/>
    </source>
</evidence>
<dbReference type="SUPFAM" id="SSF53686">
    <property type="entry name" value="Tryptophan synthase beta subunit-like PLP-dependent enzymes"/>
    <property type="match status" value="1"/>
</dbReference>
<evidence type="ECO:0000256" key="11">
    <source>
        <dbReference type="ARBA" id="ARBA00049047"/>
    </source>
</evidence>
<reference evidence="14" key="1">
    <citation type="submission" date="2021-03" db="EMBL/GenBank/DDBJ databases">
        <title>Whole genome shotgun sequence of Actinoplanes consettensis NBRC 14913.</title>
        <authorList>
            <person name="Komaki H."/>
            <person name="Tamura T."/>
        </authorList>
    </citation>
    <scope>NUCLEOTIDE SEQUENCE</scope>
    <source>
        <strain evidence="14">NBRC 14913</strain>
    </source>
</reference>
<keyword evidence="15" id="KW-1185">Reference proteome</keyword>
<comment type="function">
    <text evidence="2 12">The beta subunit is responsible for the synthesis of L-tryptophan from indole and L-serine.</text>
</comment>
<dbReference type="GO" id="GO:0005737">
    <property type="term" value="C:cytoplasm"/>
    <property type="evidence" value="ECO:0007669"/>
    <property type="project" value="TreeGrafter"/>
</dbReference>
<comment type="cofactor">
    <cofactor evidence="1 12">
        <name>pyridoxal 5'-phosphate</name>
        <dbReference type="ChEBI" id="CHEBI:597326"/>
    </cofactor>
</comment>
<dbReference type="InterPro" id="IPR006654">
    <property type="entry name" value="Trp_synth_beta"/>
</dbReference>
<dbReference type="PANTHER" id="PTHR48077:SF3">
    <property type="entry name" value="TRYPTOPHAN SYNTHASE"/>
    <property type="match status" value="1"/>
</dbReference>
<dbReference type="HAMAP" id="MF_00133">
    <property type="entry name" value="Trp_synth_beta"/>
    <property type="match status" value="1"/>
</dbReference>
<evidence type="ECO:0000256" key="8">
    <source>
        <dbReference type="ARBA" id="ARBA00022898"/>
    </source>
</evidence>
<dbReference type="InterPro" id="IPR001926">
    <property type="entry name" value="TrpB-like_PALP"/>
</dbReference>
<dbReference type="AlphaFoldDB" id="A0A919SNJ8"/>
<evidence type="ECO:0000256" key="1">
    <source>
        <dbReference type="ARBA" id="ARBA00001933"/>
    </source>
</evidence>
<keyword evidence="6 12" id="KW-0028">Amino-acid biosynthesis</keyword>
<evidence type="ECO:0000256" key="12">
    <source>
        <dbReference type="HAMAP-Rule" id="MF_00133"/>
    </source>
</evidence>